<dbReference type="Gene3D" id="1.10.287.510">
    <property type="entry name" value="Helix hairpin bin"/>
    <property type="match status" value="1"/>
</dbReference>
<evidence type="ECO:0000259" key="3">
    <source>
        <dbReference type="PROSITE" id="PS50188"/>
    </source>
</evidence>
<reference evidence="4 5" key="1">
    <citation type="submission" date="2024-06" db="EMBL/GenBank/DDBJ databases">
        <authorList>
            <person name="Pan Q."/>
            <person name="Wen M."/>
            <person name="Jouanno E."/>
            <person name="Zahm M."/>
            <person name="Klopp C."/>
            <person name="Cabau C."/>
            <person name="Louis A."/>
            <person name="Berthelot C."/>
            <person name="Parey E."/>
            <person name="Roest Crollius H."/>
            <person name="Montfort J."/>
            <person name="Robinson-Rechavi M."/>
            <person name="Bouchez O."/>
            <person name="Lampietro C."/>
            <person name="Lopez Roques C."/>
            <person name="Donnadieu C."/>
            <person name="Postlethwait J."/>
            <person name="Bobe J."/>
            <person name="Verreycken H."/>
            <person name="Guiguen Y."/>
        </authorList>
    </citation>
    <scope>NUCLEOTIDE SEQUENCE [LARGE SCALE GENOMIC DNA]</scope>
    <source>
        <strain evidence="4">Up_M1</strain>
        <tissue evidence="4">Testis</tissue>
    </source>
</reference>
<feature type="domain" description="B30.2/SPRY" evidence="3">
    <location>
        <begin position="1459"/>
        <end position="1653"/>
    </location>
</feature>
<feature type="coiled-coil region" evidence="1">
    <location>
        <begin position="1239"/>
        <end position="1463"/>
    </location>
</feature>
<evidence type="ECO:0000313" key="4">
    <source>
        <dbReference type="EMBL" id="KAL0966329.1"/>
    </source>
</evidence>
<dbReference type="PANTHER" id="PTHR24099">
    <property type="entry name" value="E3 UBIQUITIN-PROTEIN LIGASE TRIM36-RELATED"/>
    <property type="match status" value="1"/>
</dbReference>
<keyword evidence="5" id="KW-1185">Reference proteome</keyword>
<dbReference type="Gene3D" id="2.60.120.920">
    <property type="match status" value="1"/>
</dbReference>
<feature type="coiled-coil region" evidence="1">
    <location>
        <begin position="401"/>
        <end position="449"/>
    </location>
</feature>
<evidence type="ECO:0000313" key="5">
    <source>
        <dbReference type="Proteomes" id="UP001557470"/>
    </source>
</evidence>
<organism evidence="4 5">
    <name type="scientific">Umbra pygmaea</name>
    <name type="common">Eastern mudminnow</name>
    <dbReference type="NCBI Taxonomy" id="75934"/>
    <lineage>
        <taxon>Eukaryota</taxon>
        <taxon>Metazoa</taxon>
        <taxon>Chordata</taxon>
        <taxon>Craniata</taxon>
        <taxon>Vertebrata</taxon>
        <taxon>Euteleostomi</taxon>
        <taxon>Actinopterygii</taxon>
        <taxon>Neopterygii</taxon>
        <taxon>Teleostei</taxon>
        <taxon>Protacanthopterygii</taxon>
        <taxon>Esociformes</taxon>
        <taxon>Umbridae</taxon>
        <taxon>Umbra</taxon>
    </lineage>
</organism>
<sequence>MAGMQTTIVCLVFACLLQDYLSGGKAVIKTEVLSTSQGSVNYETNVEAILRDFNITLPNEFISGVDCTVVNNCQGISEQLQDKIKQLQQKTTRTIQLEKEVYTLQATLRGLSAKAGSCGLETSLQISKLQVQLEDKMKQLEQMSQNNEVLVLRITSLTNEMNELRNKISVTSTPTKISELQAELQEIKKQLNFKTGQLEKNSVSAKIVLVIIDLQTKIWELQKTPRSQETSTQISDLQKQLEAKWNELESSSVESDNSKTVLMIIALETEIAEIQKTIGEQTDKSLAEITELKRQYKELTKNLTEKILGLPDDNTNTELTSEIMKLQNELITLNIQILGLEKKTDPNLAEQQTTLNTKKMQLEEWKKQLKGGDDSYELLISQIILTMKDLRGLQIRTTEQTQATTLQIADLQKQVQDKKEEIDKLQAENQALQDQMKVQNAECSSLQIKYDKVNEDLQMKLDLLDNQKSSISKMVFKIVALNGEVKWLRTQISSPDASNNIDELQKLLDLKNTELKAKSKELQETSINGQNILKMIEIQNLIWEYQKGPATQSSIDQIAALQKQLDGLIAEMANNKNDDSKLVLKITLIQSEIVNLQKRLSDLNENAAQIPELEKQLEYKRILLAKLAEQNEKSDGRLENLQNQITEMEQRIAQLNESSSATFITALKTQLEEREKQLEYNFQKLKEINGKNYYLITQILILQKKLRDIQYAANKKLIESSAVVTDLQQQLNTEKEENTRCQVENKGLEKKLSEHQAHCTQLQNRYDGLKDKLEITMNKLGNTTGYSNKLVLQVWTLTNEIAELKTRTASSEAANIELQELLKNKTEELKLKTEELESKAPQPKTILRIIQIYNEMSNLEGVGNEEATFNKTAALQAELDALIAKIQDTDNTNSKQILQIIALQNQVTRLQRQQLVFNQTSAAKIAELTIQLGNTKDQLNAKKEELKQAGITNTELNSDIMTLRNKLSDLEILLLELKQSSADKIEELEGLLEQKRTELEDKTTELRRVNSKNAEQILTIVELQTQMKDILTKETVAKNKADAEILELQEQVKAKKEEIGRCQVRNTVLEKRLNEIQGSCSVTEKKYAALQTETNKLISQLEIATGSIDKVLLEVLTLNNEILDLKKKIRTSGAEGTNLEEILKQKIEELKMKTSELEKETPQPKTLLRIIAIQDTIYNLEQDGSNENNFDKIAELEKEMQSLIATIQDQNNGNCKQILQIIDLQSQVARLQRQELLFNKTSAAKIAELENQVEEIRGQLNEKRNQLKQSGSEISQLTAEIMELRKKLAEFELLLSELRRTSEARIEELQRLLEQKEQQLQGKSTELKAADAKNAEQILKIIELQKEMKEIQTQTTEGTEKTAAEISDLKNQLNAKKKENLNLEAKNRELERIQGETKTEFDKIQATCLDARQQNEQLNGDLEKLQQKLKEKDSDLNEVLLNLKNIEEENARLKNQINILTAAPTSGPPENTVIRIEKVVLDPDTANPKIILSPDGTQMTVAHKRQHTVDSQKRYNLAVAVLGKTGFTSGRHYWEVEVAGQPCYNIGVASSLANRRNSLKLKPENGYWTVMLVRNGAFQAFDTRTSNLRLTVLPQKLGILLDYNNGEISFYNAGTRSLIYSFTGNRFTDKLYPFISACVDIQSNRFPIVLTPVSSVSWLN</sequence>
<feature type="coiled-coil region" evidence="1">
    <location>
        <begin position="724"/>
        <end position="779"/>
    </location>
</feature>
<feature type="coiled-coil region" evidence="1">
    <location>
        <begin position="1186"/>
        <end position="1213"/>
    </location>
</feature>
<dbReference type="PANTHER" id="PTHR24099:SF16">
    <property type="entry name" value="E3 UBIQUITIN-PROTEIN LIGASE MIDLINE-1-LIKE ISOFORM X1"/>
    <property type="match status" value="1"/>
</dbReference>
<gene>
    <name evidence="4" type="ORF">UPYG_G00293960</name>
</gene>
<dbReference type="FunFam" id="2.60.120.920:FF:000004">
    <property type="entry name" value="Butyrophilin subfamily 1 member A1"/>
    <property type="match status" value="1"/>
</dbReference>
<dbReference type="Pfam" id="PF13765">
    <property type="entry name" value="PRY"/>
    <property type="match status" value="1"/>
</dbReference>
<dbReference type="InterPro" id="IPR043136">
    <property type="entry name" value="B30.2/SPRY_sf"/>
</dbReference>
<comment type="caution">
    <text evidence="4">The sequence shown here is derived from an EMBL/GenBank/DDBJ whole genome shotgun (WGS) entry which is preliminary data.</text>
</comment>
<dbReference type="InterPro" id="IPR001870">
    <property type="entry name" value="B30.2/SPRY"/>
</dbReference>
<feature type="coiled-coil region" evidence="1">
    <location>
        <begin position="1108"/>
        <end position="1160"/>
    </location>
</feature>
<dbReference type="PRINTS" id="PR01407">
    <property type="entry name" value="BUTYPHLNCDUF"/>
</dbReference>
<evidence type="ECO:0000256" key="2">
    <source>
        <dbReference type="SAM" id="SignalP"/>
    </source>
</evidence>
<dbReference type="EMBL" id="JAGEUA010000009">
    <property type="protein sequence ID" value="KAL0966329.1"/>
    <property type="molecule type" value="Genomic_DNA"/>
</dbReference>
<dbReference type="InterPro" id="IPR050617">
    <property type="entry name" value="E3_ligase_FN3/SPRY"/>
</dbReference>
<feature type="coiled-coil region" evidence="1">
    <location>
        <begin position="126"/>
        <end position="197"/>
    </location>
</feature>
<dbReference type="InterPro" id="IPR006574">
    <property type="entry name" value="PRY"/>
</dbReference>
<dbReference type="SMART" id="SM00449">
    <property type="entry name" value="SPRY"/>
    <property type="match status" value="1"/>
</dbReference>
<proteinExistence type="predicted"/>
<evidence type="ECO:0000256" key="1">
    <source>
        <dbReference type="SAM" id="Coils"/>
    </source>
</evidence>
<feature type="signal peptide" evidence="2">
    <location>
        <begin position="1"/>
        <end position="22"/>
    </location>
</feature>
<dbReference type="CDD" id="cd13733">
    <property type="entry name" value="SPRY_PRY_C-I_1"/>
    <property type="match status" value="1"/>
</dbReference>
<feature type="chain" id="PRO_5044776613" description="B30.2/SPRY domain-containing protein" evidence="2">
    <location>
        <begin position="23"/>
        <end position="1660"/>
    </location>
</feature>
<feature type="coiled-coil region" evidence="1">
    <location>
        <begin position="1038"/>
        <end position="1065"/>
    </location>
</feature>
<accession>A0ABD0W594</accession>
<dbReference type="SMART" id="SM00589">
    <property type="entry name" value="PRY"/>
    <property type="match status" value="1"/>
</dbReference>
<dbReference type="SUPFAM" id="SSF49899">
    <property type="entry name" value="Concanavalin A-like lectins/glucanases"/>
    <property type="match status" value="1"/>
</dbReference>
<dbReference type="InterPro" id="IPR003877">
    <property type="entry name" value="SPRY_dom"/>
</dbReference>
<protein>
    <recommendedName>
        <fullName evidence="3">B30.2/SPRY domain-containing protein</fullName>
    </recommendedName>
</protein>
<name>A0ABD0W594_UMBPY</name>
<feature type="coiled-coil region" evidence="1">
    <location>
        <begin position="558"/>
        <end position="688"/>
    </location>
</feature>
<dbReference type="InterPro" id="IPR013320">
    <property type="entry name" value="ConA-like_dom_sf"/>
</dbReference>
<feature type="coiled-coil region" evidence="1">
    <location>
        <begin position="70"/>
        <end position="97"/>
    </location>
</feature>
<dbReference type="PROSITE" id="PS50188">
    <property type="entry name" value="B302_SPRY"/>
    <property type="match status" value="1"/>
</dbReference>
<dbReference type="InterPro" id="IPR003879">
    <property type="entry name" value="Butyrophylin_SPRY"/>
</dbReference>
<keyword evidence="1" id="KW-0175">Coiled coil</keyword>
<dbReference type="Pfam" id="PF00622">
    <property type="entry name" value="SPRY"/>
    <property type="match status" value="1"/>
</dbReference>
<feature type="coiled-coil region" evidence="1">
    <location>
        <begin position="264"/>
        <end position="368"/>
    </location>
</feature>
<feature type="coiled-coil region" evidence="1">
    <location>
        <begin position="925"/>
        <end position="1012"/>
    </location>
</feature>
<keyword evidence="2" id="KW-0732">Signal</keyword>
<dbReference type="Proteomes" id="UP001557470">
    <property type="component" value="Unassembled WGS sequence"/>
</dbReference>